<protein>
    <recommendedName>
        <fullName evidence="2">Asl1-like glycosyl hydrolase catalytic domain-containing protein</fullName>
    </recommendedName>
</protein>
<dbReference type="InterPro" id="IPR024655">
    <property type="entry name" value="Asl1_glyco_hydro_catalytic"/>
</dbReference>
<gene>
    <name evidence="3" type="ORF">IAA60_01225</name>
</gene>
<evidence type="ECO:0000259" key="2">
    <source>
        <dbReference type="Pfam" id="PF11790"/>
    </source>
</evidence>
<evidence type="ECO:0000256" key="1">
    <source>
        <dbReference type="SAM" id="SignalP"/>
    </source>
</evidence>
<dbReference type="PANTHER" id="PTHR12631">
    <property type="entry name" value="ALPHA-L-IDURONIDASE"/>
    <property type="match status" value="1"/>
</dbReference>
<evidence type="ECO:0000313" key="4">
    <source>
        <dbReference type="Proteomes" id="UP000824165"/>
    </source>
</evidence>
<feature type="signal peptide" evidence="1">
    <location>
        <begin position="1"/>
        <end position="18"/>
    </location>
</feature>
<dbReference type="SUPFAM" id="SSF51445">
    <property type="entry name" value="(Trans)glycosidases"/>
    <property type="match status" value="1"/>
</dbReference>
<dbReference type="Gene3D" id="3.20.20.80">
    <property type="entry name" value="Glycosidases"/>
    <property type="match status" value="1"/>
</dbReference>
<evidence type="ECO:0000313" key="3">
    <source>
        <dbReference type="EMBL" id="HIT84503.1"/>
    </source>
</evidence>
<sequence>MLIFILGVMLAVSLPAGAAAKTYSLSFSPSPDMSDIRASVGDKITSPSVSAVNGESVWHIGSTVWSDENLYLDVNDSFAAGLSELEDIYIDVRYYDDNTAGNAFFEIKYKTPDGIEQRSEAVMCTGSGQFKTSRLTLSQAVFDNSFDGSDIVLTTRSWKYGYAQHGIKLAQISVSGSGTAAPVRGELETDSLGNIFFDTDGGCSFKISLHNYDGAARNARCVLTLKDGENTLGVSERTVSVPPCGDTAFYMEYEPKLYGAYTAELTVYSGGGEYSIERDFSYCRDAYNAKNDRMGTCVHMGDTERDAKRSMLLTAKAGFGSVRNGLLWADYEQKKGVYALTSVQTELLEEAKANGLRVLAMLGFGNELYTETESDIPRTYGERDAFYDYVKALVTELEEKYGDTIEAYELWNEPNNKTFNNGMKATGADYAALAQTARKALDDAGSSKKLIGLSMTGIHDPEYVKWCADAYAAGAGNYFDAMSFHPYYLTMSPERFDLGGKINELRSLALTYGGSDEVWITEHGWATVNSIPEENQAKYTVRSAALSLTDADFGNYYVYQLQDGGNLPNNREHQYGLLRKWSDTEVPYAAKKSYAALANFNYFTAGKHAVASEKVGECTRYRYESGNGEKLHIVFNAGDTAADYIPAAAPLNMELSAYDMYGNSLGISNENEGESISVSGEPVYILYRWKTEKAPLEGAQAAGFGKVTVSSESAEGSTAEIIVVKDGKSFDEFLSDPSECTSYFNSVKVNDGSFSDSFYIENKSGKMRVVVFYPDTGNYECTEFELKNLLSYDISNGKITCSVDMTGEYDAFYAEYKDGVLIGVRKYTGSYTADISPEADTAALYLWKKNTMEPLAKAVVIECGGQSVAAAGVRAQMTSFLNGKRAENIIMMTWENTAG</sequence>
<feature type="chain" id="PRO_5038867560" description="Asl1-like glycosyl hydrolase catalytic domain-containing protein" evidence="1">
    <location>
        <begin position="19"/>
        <end position="899"/>
    </location>
</feature>
<dbReference type="Pfam" id="PF11790">
    <property type="entry name" value="Glyco_hydro_cc"/>
    <property type="match status" value="1"/>
</dbReference>
<comment type="caution">
    <text evidence="3">The sequence shown here is derived from an EMBL/GenBank/DDBJ whole genome shotgun (WGS) entry which is preliminary data.</text>
</comment>
<name>A0A9D1H1F6_9FIRM</name>
<feature type="domain" description="Asl1-like glycosyl hydrolase catalytic" evidence="2">
    <location>
        <begin position="410"/>
        <end position="542"/>
    </location>
</feature>
<dbReference type="AlphaFoldDB" id="A0A9D1H1F6"/>
<accession>A0A9D1H1F6</accession>
<keyword evidence="1" id="KW-0732">Signal</keyword>
<dbReference type="EMBL" id="DVLU01000009">
    <property type="protein sequence ID" value="HIT84503.1"/>
    <property type="molecule type" value="Genomic_DNA"/>
</dbReference>
<proteinExistence type="predicted"/>
<reference evidence="3" key="2">
    <citation type="journal article" date="2021" name="PeerJ">
        <title>Extensive microbial diversity within the chicken gut microbiome revealed by metagenomics and culture.</title>
        <authorList>
            <person name="Gilroy R."/>
            <person name="Ravi A."/>
            <person name="Getino M."/>
            <person name="Pursley I."/>
            <person name="Horton D.L."/>
            <person name="Alikhan N.F."/>
            <person name="Baker D."/>
            <person name="Gharbi K."/>
            <person name="Hall N."/>
            <person name="Watson M."/>
            <person name="Adriaenssens E.M."/>
            <person name="Foster-Nyarko E."/>
            <person name="Jarju S."/>
            <person name="Secka A."/>
            <person name="Antonio M."/>
            <person name="Oren A."/>
            <person name="Chaudhuri R.R."/>
            <person name="La Ragione R."/>
            <person name="Hildebrand F."/>
            <person name="Pallen M.J."/>
        </authorList>
    </citation>
    <scope>NUCLEOTIDE SEQUENCE</scope>
    <source>
        <strain evidence="3">CHK181-108</strain>
    </source>
</reference>
<dbReference type="Proteomes" id="UP000824165">
    <property type="component" value="Unassembled WGS sequence"/>
</dbReference>
<dbReference type="InterPro" id="IPR051923">
    <property type="entry name" value="Glycosyl_Hydrolase_39"/>
</dbReference>
<reference evidence="3" key="1">
    <citation type="submission" date="2020-10" db="EMBL/GenBank/DDBJ databases">
        <authorList>
            <person name="Gilroy R."/>
        </authorList>
    </citation>
    <scope>NUCLEOTIDE SEQUENCE</scope>
    <source>
        <strain evidence="3">CHK181-108</strain>
    </source>
</reference>
<dbReference type="PANTHER" id="PTHR12631:SF10">
    <property type="entry name" value="BETA-XYLOSIDASE-LIKE PROTEIN-RELATED"/>
    <property type="match status" value="1"/>
</dbReference>
<organism evidence="3 4">
    <name type="scientific">Candidatus Ornithomonoglobus intestinigallinarum</name>
    <dbReference type="NCBI Taxonomy" id="2840894"/>
    <lineage>
        <taxon>Bacteria</taxon>
        <taxon>Bacillati</taxon>
        <taxon>Bacillota</taxon>
        <taxon>Clostridia</taxon>
        <taxon>Candidatus Ornithomonoglobus</taxon>
    </lineage>
</organism>
<dbReference type="GO" id="GO:0004553">
    <property type="term" value="F:hydrolase activity, hydrolyzing O-glycosyl compounds"/>
    <property type="evidence" value="ECO:0007669"/>
    <property type="project" value="TreeGrafter"/>
</dbReference>
<dbReference type="InterPro" id="IPR017853">
    <property type="entry name" value="GH"/>
</dbReference>